<dbReference type="GO" id="GO:0015074">
    <property type="term" value="P:DNA integration"/>
    <property type="evidence" value="ECO:0007669"/>
    <property type="project" value="InterPro"/>
</dbReference>
<dbReference type="GO" id="GO:0006310">
    <property type="term" value="P:DNA recombination"/>
    <property type="evidence" value="ECO:0007669"/>
    <property type="project" value="UniProtKB-KW"/>
</dbReference>
<proteinExistence type="predicted"/>
<dbReference type="AlphaFoldDB" id="A0A444L6E8"/>
<evidence type="ECO:0000313" key="3">
    <source>
        <dbReference type="EMBL" id="RWX73151.1"/>
    </source>
</evidence>
<dbReference type="Proteomes" id="UP000288215">
    <property type="component" value="Unassembled WGS sequence"/>
</dbReference>
<dbReference type="InterPro" id="IPR011010">
    <property type="entry name" value="DNA_brk_join_enz"/>
</dbReference>
<dbReference type="InterPro" id="IPR013762">
    <property type="entry name" value="Integrase-like_cat_sf"/>
</dbReference>
<dbReference type="SUPFAM" id="SSF56349">
    <property type="entry name" value="DNA breaking-rejoining enzymes"/>
    <property type="match status" value="1"/>
</dbReference>
<feature type="domain" description="Tyr recombinase" evidence="2">
    <location>
        <begin position="119"/>
        <end position="330"/>
    </location>
</feature>
<evidence type="ECO:0000313" key="4">
    <source>
        <dbReference type="Proteomes" id="UP000288215"/>
    </source>
</evidence>
<sequence length="440" mass="50625">MFKKGSKYEELLRDGQVRRWLKNLARGSPITGEVALRRLGKVCELLKKDPKGILDWAREDLIGLQDALEDLVARLEEEGKSPGYIQGLLKTIKSWLRYQNITLTRRIKIKNSTATPTIEDEKVPSQEELARMLRASPPRVRVAVALMAFSGLRPQSIGNHDGSDGLMLKDLPELKINGSGVVFEKIPAMVVVRPTLSKARHKYFTFLSSEECTYLKEYIEERIRGGEELKPESPLIVHERTRATTKQFLQTRKITHFIRQCMRKAGVYKRPYVLRAYFDTNMIIAESKGKIPHPYLQFFMGHKGDIEARYTTNKGVLPPDMVEDMRKCYRECEPFLSTLVQPLEQSSIVKEVKVEALKSIAKSLLGIDLLEIKVAKEREVGRELGKDEELELFENELKKLREGRHNPQRIVREDELEGYLKEGWHFVSTLPSQRILIRKG</sequence>
<evidence type="ECO:0000256" key="1">
    <source>
        <dbReference type="ARBA" id="ARBA00023172"/>
    </source>
</evidence>
<protein>
    <recommendedName>
        <fullName evidence="2">Tyr recombinase domain-containing protein</fullName>
    </recommendedName>
</protein>
<dbReference type="Gene3D" id="1.10.443.10">
    <property type="entry name" value="Intergrase catalytic core"/>
    <property type="match status" value="1"/>
</dbReference>
<accession>A0A444L6E8</accession>
<dbReference type="InterPro" id="IPR002104">
    <property type="entry name" value="Integrase_catalytic"/>
</dbReference>
<evidence type="ECO:0000259" key="2">
    <source>
        <dbReference type="PROSITE" id="PS51898"/>
    </source>
</evidence>
<organism evidence="3 4">
    <name type="scientific">Methanosuratincola subterraneus</name>
    <dbReference type="NCBI Taxonomy" id="2593994"/>
    <lineage>
        <taxon>Archaea</taxon>
        <taxon>Thermoproteota</taxon>
        <taxon>Methanosuratincolia</taxon>
        <taxon>Candidatus Methanomethylicales</taxon>
        <taxon>Candidatus Methanomethylicaceae</taxon>
        <taxon>Candidatus Methanosuratincola (ex Vanwonterghem et al. 2016)</taxon>
    </lineage>
</organism>
<reference evidence="3 4" key="1">
    <citation type="submission" date="2018-12" db="EMBL/GenBank/DDBJ databases">
        <title>The complete genome of the methanogenic archaea of the candidate phylum Verstraetearchaeota, obtained from the metagenome of underground thermal water.</title>
        <authorList>
            <person name="Kadnikov V.V."/>
            <person name="Mardanov A.V."/>
            <person name="Beletsky A.V."/>
            <person name="Karnachuk O.V."/>
            <person name="Ravin N.V."/>
        </authorList>
    </citation>
    <scope>NUCLEOTIDE SEQUENCE [LARGE SCALE GENOMIC DNA]</scope>
    <source>
        <strain evidence="3">Ch88</strain>
    </source>
</reference>
<gene>
    <name evidence="3" type="ORF">Metus_1125</name>
</gene>
<dbReference type="PROSITE" id="PS51898">
    <property type="entry name" value="TYR_RECOMBINASE"/>
    <property type="match status" value="1"/>
</dbReference>
<dbReference type="EMBL" id="RXGA01000003">
    <property type="protein sequence ID" value="RWX73151.1"/>
    <property type="molecule type" value="Genomic_DNA"/>
</dbReference>
<keyword evidence="1" id="KW-0233">DNA recombination</keyword>
<comment type="caution">
    <text evidence="3">The sequence shown here is derived from an EMBL/GenBank/DDBJ whole genome shotgun (WGS) entry which is preliminary data.</text>
</comment>
<dbReference type="GO" id="GO:0003677">
    <property type="term" value="F:DNA binding"/>
    <property type="evidence" value="ECO:0007669"/>
    <property type="project" value="InterPro"/>
</dbReference>
<name>A0A444L6E8_METS7</name>